<dbReference type="EMBL" id="JARJLG010000004">
    <property type="protein sequence ID" value="KAJ7782028.1"/>
    <property type="molecule type" value="Genomic_DNA"/>
</dbReference>
<feature type="compositionally biased region" description="Basic residues" evidence="1">
    <location>
        <begin position="285"/>
        <end position="296"/>
    </location>
</feature>
<proteinExistence type="predicted"/>
<reference evidence="2" key="1">
    <citation type="submission" date="2023-03" db="EMBL/GenBank/DDBJ databases">
        <title>Massive genome expansion in bonnet fungi (Mycena s.s.) driven by repeated elements and novel gene families across ecological guilds.</title>
        <authorList>
            <consortium name="Lawrence Berkeley National Laboratory"/>
            <person name="Harder C.B."/>
            <person name="Miyauchi S."/>
            <person name="Viragh M."/>
            <person name="Kuo A."/>
            <person name="Thoen E."/>
            <person name="Andreopoulos B."/>
            <person name="Lu D."/>
            <person name="Skrede I."/>
            <person name="Drula E."/>
            <person name="Henrissat B."/>
            <person name="Morin E."/>
            <person name="Kohler A."/>
            <person name="Barry K."/>
            <person name="LaButti K."/>
            <person name="Morin E."/>
            <person name="Salamov A."/>
            <person name="Lipzen A."/>
            <person name="Mereny Z."/>
            <person name="Hegedus B."/>
            <person name="Baldrian P."/>
            <person name="Stursova M."/>
            <person name="Weitz H."/>
            <person name="Taylor A."/>
            <person name="Grigoriev I.V."/>
            <person name="Nagy L.G."/>
            <person name="Martin F."/>
            <person name="Kauserud H."/>
        </authorList>
    </citation>
    <scope>NUCLEOTIDE SEQUENCE</scope>
    <source>
        <strain evidence="2">CBHHK188m</strain>
    </source>
</reference>
<evidence type="ECO:0000313" key="2">
    <source>
        <dbReference type="EMBL" id="KAJ7782028.1"/>
    </source>
</evidence>
<name>A0AAD7KBQ1_9AGAR</name>
<protein>
    <submittedName>
        <fullName evidence="2">Uncharacterized protein</fullName>
    </submittedName>
</protein>
<comment type="caution">
    <text evidence="2">The sequence shown here is derived from an EMBL/GenBank/DDBJ whole genome shotgun (WGS) entry which is preliminary data.</text>
</comment>
<accession>A0AAD7KBQ1</accession>
<evidence type="ECO:0000256" key="1">
    <source>
        <dbReference type="SAM" id="MobiDB-lite"/>
    </source>
</evidence>
<organism evidence="2 3">
    <name type="scientific">Mycena maculata</name>
    <dbReference type="NCBI Taxonomy" id="230809"/>
    <lineage>
        <taxon>Eukaryota</taxon>
        <taxon>Fungi</taxon>
        <taxon>Dikarya</taxon>
        <taxon>Basidiomycota</taxon>
        <taxon>Agaricomycotina</taxon>
        <taxon>Agaricomycetes</taxon>
        <taxon>Agaricomycetidae</taxon>
        <taxon>Agaricales</taxon>
        <taxon>Marasmiineae</taxon>
        <taxon>Mycenaceae</taxon>
        <taxon>Mycena</taxon>
    </lineage>
</organism>
<sequence>MSLGCESLCKNRYAFLRHELRESSSSYSETVHATTQQHYEGTTIVNHNIVLAAQLGSPEFVEPRPASDYAKMDFPPRSEASFGSYLMRIHRFFQRVNDMPWIAPGRVTVDYIPGKARQQTQGRGEGGPTLRPRSARRPIISWYNSNVPQGSIDLLLSRTPTSHLARFPQAKVKALATPSARYTDGVYANNIPVPTLPAGPPPMAHALTPRDTGTPTRLRRVPVPQLSPDLAAAAAVADEDPFYSPRYPNGYDPYDQLSGPGEMVQTYTGSSGAPSILPQPQPQHPARHQHHASGAL</sequence>
<feature type="region of interest" description="Disordered" evidence="1">
    <location>
        <begin position="115"/>
        <end position="134"/>
    </location>
</feature>
<dbReference type="AlphaFoldDB" id="A0AAD7KBQ1"/>
<dbReference type="Proteomes" id="UP001215280">
    <property type="component" value="Unassembled WGS sequence"/>
</dbReference>
<feature type="region of interest" description="Disordered" evidence="1">
    <location>
        <begin position="258"/>
        <end position="296"/>
    </location>
</feature>
<gene>
    <name evidence="2" type="ORF">DFH07DRAFT_949701</name>
</gene>
<evidence type="ECO:0000313" key="3">
    <source>
        <dbReference type="Proteomes" id="UP001215280"/>
    </source>
</evidence>
<keyword evidence="3" id="KW-1185">Reference proteome</keyword>